<sequence length="470" mass="54214">MKKNLQEVFIYLPHAQFMRKIRLITERGAYKMSYSLRPYQQKLIDDVRSLYSTGIKHVLVVSPCGSGKSVVIAQILDDLRAKGNRALFLVHRKELIAQMGGHVGNNDHVDLITVQSMVRRLEKYNPDHYQLIVTDETHHSMAKSYTKIYKHFDSAYRLGFTATPERQDGEGLGNVYEKIAEGPTVKWLVNNHYLAPYKYYAPTLMDISKLKKQHGEYSNQSIDEQMTGRIFGDVINNYKKIAINKKTIIYCNTIKNSDKIAAIFKEAGFNAESIHSKTPEEDRNRMVKDFKEGRLNILVNVDLFGEGFDVPDCECVILLRPTTSITLYIQQSMRCMRYKPGKQAIIIDHVGNVFKHGLPDEDRVWVLDKNRKKEKEEIKVKQCPKCFAVYKAYKRACPSCGYVPEVEEETPLEVVPEVELKELTESDLHSMKDLYRYAEQKGYKKGWAYYQGLARGYIKSDLPKINIIGR</sequence>
<dbReference type="PROSITE" id="PS51192">
    <property type="entry name" value="HELICASE_ATP_BIND_1"/>
    <property type="match status" value="1"/>
</dbReference>
<dbReference type="SMART" id="SM00490">
    <property type="entry name" value="HELICc"/>
    <property type="match status" value="1"/>
</dbReference>
<dbReference type="PROSITE" id="PS51194">
    <property type="entry name" value="HELICASE_CTER"/>
    <property type="match status" value="1"/>
</dbReference>
<feature type="domain" description="Helicase ATP-binding" evidence="1">
    <location>
        <begin position="49"/>
        <end position="182"/>
    </location>
</feature>
<name>A0AA50A7A3_9VIRU</name>
<feature type="domain" description="Helicase C-terminal" evidence="2">
    <location>
        <begin position="233"/>
        <end position="379"/>
    </location>
</feature>
<dbReference type="PANTHER" id="PTHR47396">
    <property type="entry name" value="TYPE I RESTRICTION ENZYME ECOKI R PROTEIN"/>
    <property type="match status" value="1"/>
</dbReference>
<dbReference type="GO" id="GO:0003677">
    <property type="term" value="F:DNA binding"/>
    <property type="evidence" value="ECO:0007669"/>
    <property type="project" value="InterPro"/>
</dbReference>
<dbReference type="SUPFAM" id="SSF52540">
    <property type="entry name" value="P-loop containing nucleoside triphosphate hydrolases"/>
    <property type="match status" value="1"/>
</dbReference>
<evidence type="ECO:0000259" key="2">
    <source>
        <dbReference type="PROSITE" id="PS51194"/>
    </source>
</evidence>
<proteinExistence type="predicted"/>
<protein>
    <submittedName>
        <fullName evidence="3">Type I site specific restriction modification protein</fullName>
    </submittedName>
</protein>
<dbReference type="PANTHER" id="PTHR47396:SF1">
    <property type="entry name" value="ATP-DEPENDENT HELICASE IRC3-RELATED"/>
    <property type="match status" value="1"/>
</dbReference>
<dbReference type="InterPro" id="IPR050742">
    <property type="entry name" value="Helicase_Restrict-Modif_Enz"/>
</dbReference>
<dbReference type="InterPro" id="IPR006935">
    <property type="entry name" value="Helicase/UvrB_N"/>
</dbReference>
<dbReference type="Pfam" id="PF00271">
    <property type="entry name" value="Helicase_C"/>
    <property type="match status" value="1"/>
</dbReference>
<dbReference type="InterPro" id="IPR027417">
    <property type="entry name" value="P-loop_NTPase"/>
</dbReference>
<accession>A0AA50A7A3</accession>
<dbReference type="SMART" id="SM00487">
    <property type="entry name" value="DEXDc"/>
    <property type="match status" value="1"/>
</dbReference>
<evidence type="ECO:0000259" key="1">
    <source>
        <dbReference type="PROSITE" id="PS51192"/>
    </source>
</evidence>
<reference evidence="3" key="1">
    <citation type="submission" date="2023-04" db="EMBL/GenBank/DDBJ databases">
        <title>The human skin virome in hidradenitis suppurativa patients.</title>
        <authorList>
            <person name="Jansen D."/>
        </authorList>
    </citation>
    <scope>NUCLEOTIDE SEQUENCE</scope>
    <source>
        <strain evidence="3">VC4_HSPhageC</strain>
    </source>
</reference>
<evidence type="ECO:0000313" key="3">
    <source>
        <dbReference type="EMBL" id="WLJ26380.1"/>
    </source>
</evidence>
<dbReference type="GO" id="GO:0005524">
    <property type="term" value="F:ATP binding"/>
    <property type="evidence" value="ECO:0007669"/>
    <property type="project" value="InterPro"/>
</dbReference>
<dbReference type="InterPro" id="IPR014001">
    <property type="entry name" value="Helicase_ATP-bd"/>
</dbReference>
<dbReference type="Gene3D" id="3.40.50.300">
    <property type="entry name" value="P-loop containing nucleotide triphosphate hydrolases"/>
    <property type="match status" value="2"/>
</dbReference>
<dbReference type="EMBL" id="OQ890326">
    <property type="protein sequence ID" value="WLJ26380.1"/>
    <property type="molecule type" value="Genomic_DNA"/>
</dbReference>
<dbReference type="Pfam" id="PF04851">
    <property type="entry name" value="ResIII"/>
    <property type="match status" value="2"/>
</dbReference>
<dbReference type="GO" id="GO:0016787">
    <property type="term" value="F:hydrolase activity"/>
    <property type="evidence" value="ECO:0007669"/>
    <property type="project" value="InterPro"/>
</dbReference>
<dbReference type="InterPro" id="IPR001650">
    <property type="entry name" value="Helicase_C-like"/>
</dbReference>
<organism evidence="3">
    <name type="scientific">Firmicutes phage HS18</name>
    <dbReference type="NCBI Taxonomy" id="3056396"/>
    <lineage>
        <taxon>Viruses</taxon>
    </lineage>
</organism>